<evidence type="ECO:0000256" key="1">
    <source>
        <dbReference type="SAM" id="MobiDB-lite"/>
    </source>
</evidence>
<name>A0A0M7AT51_9HYPH</name>
<feature type="region of interest" description="Disordered" evidence="1">
    <location>
        <begin position="23"/>
        <end position="77"/>
    </location>
</feature>
<organism evidence="2 3">
    <name type="scientific">Roseibium album</name>
    <dbReference type="NCBI Taxonomy" id="311410"/>
    <lineage>
        <taxon>Bacteria</taxon>
        <taxon>Pseudomonadati</taxon>
        <taxon>Pseudomonadota</taxon>
        <taxon>Alphaproteobacteria</taxon>
        <taxon>Hyphomicrobiales</taxon>
        <taxon>Stappiaceae</taxon>
        <taxon>Roseibium</taxon>
    </lineage>
</organism>
<evidence type="ECO:0000313" key="3">
    <source>
        <dbReference type="Proteomes" id="UP000049983"/>
    </source>
</evidence>
<gene>
    <name evidence="2" type="ORF">LA5096_06314</name>
</gene>
<dbReference type="EMBL" id="CXWC01000021">
    <property type="protein sequence ID" value="CTQ79661.1"/>
    <property type="molecule type" value="Genomic_DNA"/>
</dbReference>
<protein>
    <submittedName>
        <fullName evidence="2">Uncharacterized protein</fullName>
    </submittedName>
</protein>
<dbReference type="GeneID" id="97673530"/>
<accession>A0A0M7AT51</accession>
<sequence length="95" mass="10247">MAVLTGNLASRRGTVAVERREWGKVDRSDSDLSGRVDRVPGDRGPAAQVDGAEMPRVSGSAPARERQNSGRMGVRLADGSEADYRAAHYLARETH</sequence>
<evidence type="ECO:0000313" key="2">
    <source>
        <dbReference type="EMBL" id="CTQ79661.1"/>
    </source>
</evidence>
<dbReference type="AlphaFoldDB" id="A0A0M7AT51"/>
<proteinExistence type="predicted"/>
<reference evidence="3" key="1">
    <citation type="submission" date="2015-07" db="EMBL/GenBank/DDBJ databases">
        <authorList>
            <person name="Rodrigo-Torres Lidia"/>
            <person name="Arahal R.David."/>
        </authorList>
    </citation>
    <scope>NUCLEOTIDE SEQUENCE [LARGE SCALE GENOMIC DNA]</scope>
    <source>
        <strain evidence="3">CECT 5096</strain>
    </source>
</reference>
<keyword evidence="3" id="KW-1185">Reference proteome</keyword>
<dbReference type="RefSeq" id="WP_055118116.1">
    <property type="nucleotide sequence ID" value="NZ_CXWA01000011.1"/>
</dbReference>
<dbReference type="Proteomes" id="UP000049983">
    <property type="component" value="Unassembled WGS sequence"/>
</dbReference>
<feature type="compositionally biased region" description="Basic and acidic residues" evidence="1">
    <location>
        <begin position="23"/>
        <end position="41"/>
    </location>
</feature>